<keyword evidence="1" id="KW-0175">Coiled coil</keyword>
<accession>A0ABV9LT32</accession>
<evidence type="ECO:0000256" key="1">
    <source>
        <dbReference type="SAM" id="Coils"/>
    </source>
</evidence>
<comment type="caution">
    <text evidence="2">The sequence shown here is derived from an EMBL/GenBank/DDBJ whole genome shotgun (WGS) entry which is preliminary data.</text>
</comment>
<sequence length="80" mass="9346">MMEVHNFTLEELIHYDKPVPAQLCSEQLKELEQEVYHLNTVNDELSQDNHKLNKKLASCKDELETLKNCIIEMQTKMSLG</sequence>
<gene>
    <name evidence="2" type="ORF">ACFO4O_04175</name>
</gene>
<proteinExistence type="predicted"/>
<organism evidence="2 3">
    <name type="scientific">Glaciecola siphonariae</name>
    <dbReference type="NCBI Taxonomy" id="521012"/>
    <lineage>
        <taxon>Bacteria</taxon>
        <taxon>Pseudomonadati</taxon>
        <taxon>Pseudomonadota</taxon>
        <taxon>Gammaproteobacteria</taxon>
        <taxon>Alteromonadales</taxon>
        <taxon>Alteromonadaceae</taxon>
        <taxon>Glaciecola</taxon>
    </lineage>
</organism>
<keyword evidence="3" id="KW-1185">Reference proteome</keyword>
<reference evidence="3" key="1">
    <citation type="journal article" date="2019" name="Int. J. Syst. Evol. Microbiol.">
        <title>The Global Catalogue of Microorganisms (GCM) 10K type strain sequencing project: providing services to taxonomists for standard genome sequencing and annotation.</title>
        <authorList>
            <consortium name="The Broad Institute Genomics Platform"/>
            <consortium name="The Broad Institute Genome Sequencing Center for Infectious Disease"/>
            <person name="Wu L."/>
            <person name="Ma J."/>
        </authorList>
    </citation>
    <scope>NUCLEOTIDE SEQUENCE [LARGE SCALE GENOMIC DNA]</scope>
    <source>
        <strain evidence="3">KACC 12507</strain>
    </source>
</reference>
<dbReference type="Proteomes" id="UP001595897">
    <property type="component" value="Unassembled WGS sequence"/>
</dbReference>
<feature type="coiled-coil region" evidence="1">
    <location>
        <begin position="28"/>
        <end position="69"/>
    </location>
</feature>
<protein>
    <submittedName>
        <fullName evidence="2">Uncharacterized protein</fullName>
    </submittedName>
</protein>
<name>A0ABV9LT32_9ALTE</name>
<dbReference type="EMBL" id="JBHSGU010000002">
    <property type="protein sequence ID" value="MFC4699354.1"/>
    <property type="molecule type" value="Genomic_DNA"/>
</dbReference>
<evidence type="ECO:0000313" key="3">
    <source>
        <dbReference type="Proteomes" id="UP001595897"/>
    </source>
</evidence>
<evidence type="ECO:0000313" key="2">
    <source>
        <dbReference type="EMBL" id="MFC4699354.1"/>
    </source>
</evidence>